<evidence type="ECO:0000313" key="2">
    <source>
        <dbReference type="Proteomes" id="UP001202328"/>
    </source>
</evidence>
<gene>
    <name evidence="1" type="ORF">MKW98_005260</name>
</gene>
<dbReference type="Proteomes" id="UP001202328">
    <property type="component" value="Unassembled WGS sequence"/>
</dbReference>
<accession>A0AAD4RWE9</accession>
<dbReference type="EMBL" id="JAJJMB010017633">
    <property type="protein sequence ID" value="KAI3836927.1"/>
    <property type="molecule type" value="Genomic_DNA"/>
</dbReference>
<evidence type="ECO:0000313" key="1">
    <source>
        <dbReference type="EMBL" id="KAI3836927.1"/>
    </source>
</evidence>
<reference evidence="1" key="1">
    <citation type="submission" date="2022-04" db="EMBL/GenBank/DDBJ databases">
        <title>A functionally conserved STORR gene fusion in Papaver species that diverged 16.8 million years ago.</title>
        <authorList>
            <person name="Catania T."/>
        </authorList>
    </citation>
    <scope>NUCLEOTIDE SEQUENCE</scope>
    <source>
        <strain evidence="1">S-188037</strain>
    </source>
</reference>
<keyword evidence="2" id="KW-1185">Reference proteome</keyword>
<comment type="caution">
    <text evidence="1">The sequence shown here is derived from an EMBL/GenBank/DDBJ whole genome shotgun (WGS) entry which is preliminary data.</text>
</comment>
<dbReference type="AlphaFoldDB" id="A0AAD4RWE9"/>
<organism evidence="1 2">
    <name type="scientific">Papaver atlanticum</name>
    <dbReference type="NCBI Taxonomy" id="357466"/>
    <lineage>
        <taxon>Eukaryota</taxon>
        <taxon>Viridiplantae</taxon>
        <taxon>Streptophyta</taxon>
        <taxon>Embryophyta</taxon>
        <taxon>Tracheophyta</taxon>
        <taxon>Spermatophyta</taxon>
        <taxon>Magnoliopsida</taxon>
        <taxon>Ranunculales</taxon>
        <taxon>Papaveraceae</taxon>
        <taxon>Papaveroideae</taxon>
        <taxon>Papaver</taxon>
    </lineage>
</organism>
<sequence length="103" mass="12089">MVSECWKGYFKNSYSGIRSTKNLTYTICNGTLFCCQHMEAYLTGMTLMPILYQDQWHLDVVDCWDIPPQTWISLMSQLPVCYSRVCHLLFTLEIPLLTLLFQH</sequence>
<protein>
    <submittedName>
        <fullName evidence="1">Uncharacterized protein</fullName>
    </submittedName>
</protein>
<proteinExistence type="predicted"/>
<name>A0AAD4RWE9_9MAGN</name>